<feature type="compositionally biased region" description="Basic and acidic residues" evidence="10">
    <location>
        <begin position="2577"/>
        <end position="2586"/>
    </location>
</feature>
<feature type="domain" description="Ig-like" evidence="12">
    <location>
        <begin position="1070"/>
        <end position="1158"/>
    </location>
</feature>
<dbReference type="SUPFAM" id="SSF48726">
    <property type="entry name" value="Immunoglobulin"/>
    <property type="match status" value="20"/>
</dbReference>
<dbReference type="FunFam" id="2.60.40.10:FF:000050">
    <property type="entry name" value="Titin isoform B"/>
    <property type="match status" value="1"/>
</dbReference>
<accession>H3C0Z0</accession>
<feature type="compositionally biased region" description="Polar residues" evidence="10">
    <location>
        <begin position="2396"/>
        <end position="2409"/>
    </location>
</feature>
<dbReference type="InterPro" id="IPR050958">
    <property type="entry name" value="Cell_Adh-Cytoskel_Orgn"/>
</dbReference>
<dbReference type="PANTHER" id="PTHR45080:SF8">
    <property type="entry name" value="IG-LIKE DOMAIN-CONTAINING PROTEIN"/>
    <property type="match status" value="1"/>
</dbReference>
<feature type="region of interest" description="Disordered" evidence="10">
    <location>
        <begin position="2120"/>
        <end position="2156"/>
    </location>
</feature>
<sequence>MALWAWKCINVVLQMLGNISAPCTSKATLKLKEPPTFTKKLENTDTVLGKMAVFQCVVEGSPTLSVQWQKDDNWILEDPKIERTFENNVAILKIPACEAVHSGKYSCQVVNEAGQTKCSATLTVQEPPQITEKPEVIKVTVGDPVSLDCKVTGSPALKVKWMKEGKELQSIRQHKLVFENNISSLKIQAAEREDEGEYILEVANHISRTSCKVRLVVLEQVIAPSFIKPLTDMQEILGSFVQICCKISGSIPISVEWQKDGKKIFSGVKHKLIQQDNSVSVEIEQLEPSDAGRYSCKLTNAAGSCESSGSLQVKGQRPPSFVSPPEPQSAVPNAKVRFKGTFKGTPPFTVQWFKDDRELMTGPTCFTGLDGLSCFLELYSVNISQSGVYSCQVSNAAGSARCSANLTVKEPPEFVLKLPVTKFVKHSDSLRLECKVSGTTPLKVTWYKHDAKVMDGANCTTSFVDSVAVLELQSAGFDDDGVYTCEAQNDAGSVSCSTTLSIKEPPSFTKVPEPMEGLKGKDVSLYCELAGTAPFQVTWFKDKKPLMESRKYKMLSEGSSVTLHIIGLESTDIGQYECKVSNSVGSDTCQTLVKLREPPSFVKKLSNMTVVLGQEVTLQATVKGSEPITVSWVQDKDHILRDGDNRRITFENNTVTLKVFKADASTAGRYTCHLTNDAGTSECFANLNVLEPAKIVDKPDALSVTAGDIAALEVKVCGTPELVTKWFKDGIELASGNKYKISFSRMISCLNVLSTEKLDSGEYTFEIMNEVGKDLSKINLTVLDKIIPPSFSRKLKDCHTVVGKAGEMECKVSGSPPFAISWHHDGEEIQSGPNYEISFSNNSCILRVPTLKLSDSGLYKCKAVNEAGTSETAATMDVKEPPSFVVPPQSLEALPGSNVTFSAMVKGSAPLKLKWFRGAKEMEPGRTCSFSLTSTNQVMLELFNVDRSHAGEYTCQIINDAGKESWPVNLSIKEPAAFSKKLKDVSVEKGKPLTLECTYTGTPKITVNWYKDGQQVFASYKYNITTTESSCILECLSTDDKEAAGKYLCEVSNDAGRDTCEAAVSILEPPYFVESLEPMEVTAGDAVCLKCKVAGTPEIKVSWFKADGKVRSSPTCRLEYTKGVACLKLSKATKADIGEYSCKAENRIGATSSSCRLNVLEAKTPPTFPKKITSLQQTEGQPIRFECRIAGSSPIEVSWLRDGEPLKAGGEFSMLYDDNTAVLQIERGEMRHSGEYTCVATNSVGSTSCRAKLTLQEPRYPPVFDRKLAPQEVTMGDSIELECHMTGSAPIKVTWSKDHKDIRSGGNYNISCVDNTPHLTILKADKGDTGKYFCHAMNDVGKVSCSSDVTVKERKNPPVFTKKPSEHMEDTEGRLVKIEGRVSGSQPMSVSWYKEDAEIHSSDKYDISFKSNVAVLCIKSSHVTDSGRYTCQASNEAGRASCCTTVGISEAKKPPVFDVPLKPLTVDEGEKMSLKCHVCGSAPLIIQWMKDRKELTSGGNTKISFTDGTACLEISPASRKDAGDYLCKATNDAGSEFSKAKVAVRRKNQTLEFSFQPNTSDNLFFIEEPKAVRVTEKSTATFMTKVGGDPIPSVKWMKGKWRQMTHGGRISVDQKGQEAKLEIREVTRSDSGQYRCIASNKHGEIECSSDLLVEEKKESAVLEGDLRAKLKKTPSKQKSPKEEKDIDIVELLRNVDPKEYEKYARMYGITDYRGMLQAIEQLKKEKAMESGRPVSSCPHLMSVESDEDMARLVADLQKRMERTEPVTVLSDISDQSVFTGKEAEFQCEVTINYPEITLSWYKGTQKLDSSDKYDISISGDRHLLRIRRCQTSDQGNYRVVCGPHISSAKLTVMEAEVEKHLQDTSGKEGQSCTLSCQLSIPNVQAQWFKNGKRLEMKGKFTSEVKHKIQKLLISDLKPEDQGRYTCQYQSLESSADLWVEAEQIHFTKRIHNIEVNERQSATFECEVSFDNAIVSWYKDTWELKESPKYNFTSEGRRHFMVIRNVTIEDEGVYSVIVRLEPRGEAKSTAELYLSGKDSLKSNMIHPAAPSAAAPLEISMSSLCPHSEKNLLMLVVKEESSSAYFTFSKDGQSYLIHILVKPHKKKIQSQLPFLEAEKHKAEVSKPQPVETEHPLSKPDAISVPDAAEKETKPSKHELVPKTQEATVVGKDNIRKVSTLPDKPLKKRTEELLVISERKMDSPHEDILIEKQRQIALKKKGVREQDTVKTEDMDKEKESDEVKIWTDKAKPPMIISTDTSSDEKRVWTEKSLKCDDQVTSTTPKEKDRRLKQVTEIIKEAEEVLAKDRPVEAASSQMKKVTEGMSRVVETQIQPTVITDSSRETILEDLSSIKPEAAQKHKSDITFKKKGVSKVGGSQEENLILEEPDIESKRPKVIQQDSAVFSTKTESLPSKEDKSRCRPSKKEGSVMEKVAETKPVVPLKSAEKKRPSPQTASREMTPKFEGSSSGILPKHELSVKEWRTVVDSVSSQELRQKSEGTPVDQEQLTYNKVKDRTFKVDQIKHEKPTQASIERKILSDPSLHIGPSPDKELDVGVKPVSSKIDQTQDKCERFTPVTEDLTKRQEEIGQKAAIPQKPDDSKKSKPGAKAPTKETADKEMTPKLVKVKDKTKKISEFEGSSSGILPKHELSVKEWRTVVDSVSSQELRQKSEGTPVDQEQLTYNKVKDRTFKVDQIKHEKPSEIKTDRKILSDPSLHIGPSPDKELDVGVKPVSSKIDQTQDKCERFTPVTEDLTKRQEEIGQKAAIPQKPDDKEKSKRGAKAPTKETADKEMTPKLVKVKDKTKKISEFEDSSSGILPKHELSVKEWRTVVDSVSSQEPQQKSEGTPVDQEQLTYNKMKDRTFKVDQIKHEKPSEIKTDRKILSDPSLHIGPSPDKELDVGVECFSSKIDQTQDKCERFTPVTEDLTKRQEEIGQKAAIPQKPDDKEKSKRGAKAPTKETADKEMTPKLVKVKDKTKKISEFEDSSSGILPKHELSVKEWRTVVDSVSSQEPQQKSEGTPVDQEQLTYNKMKDRTFKVDQIKHEKPTQASIERKILSDPSLHIGPSPDKELDVGVKPVSSKIDQTQDKCERFTPVTGDLTERQEEMVYLKPEEPVQQSFVENFEKLIAPDKKIKENYSKHPEASKKKLEKLDRSRAFHDEVQSGTLKVKDEYGSVAPLETPERTLEELKKFLLGPALEVASGKSVIERATAPENLVKASDDTIHQLEDTLLKPGPSSFEEFNVGVKLVPITSDKTKKFSPVHEEMMKKHKEMGQEAAYLLKLEEVDQKGLIESPEKLRVPEKNKEKLVVTSLTEATDKKKKRIYSKQPEAPSDKLEKADSSRRASFEEVQSETLKFKDEYDNVSPLETSEGNLEGLKRFSLAPVMDVASERPVTARVKTVQSDIVERVLAPENLIKTNKDNETVPSQRDKTKKVILGHEEMAKKHKDIGQQAIYLLKPEELDQKGLVENPEKLGVQDKTKEKFVVTPPTEVTEKKSKEITLKQPETFREKLQADRTRRASQEELQLETFKVKDEYGSVAPLETPERNLEELERFLLVPVMEVASERSVIAKVGKVQSDVIERATAPENLVKASDDTIHQLEDTLLKTGSSSLDDFNVGVKLVPIASDKTKKFSPVNEETTKNHKEEAAYLLKLEELDQKDLVERPEKFRVPEKSKENLVASPKEATNKNSKEIYLKKTEAPKEKLEKVDKSRRDSHEEVQAKNLKVKKVYGSVAPLATPEGNVEELKRFSLAPVMEVAFERPVTAEDASRMDIKRTYFDHKTPFQKLETYQADQTLSVPPMTEVSSGRYQLNAGSW</sequence>
<dbReference type="SMART" id="SM00409">
    <property type="entry name" value="IG"/>
    <property type="match status" value="20"/>
</dbReference>
<feature type="domain" description="Ig-like" evidence="12">
    <location>
        <begin position="1166"/>
        <end position="1254"/>
    </location>
</feature>
<evidence type="ECO:0000313" key="14">
    <source>
        <dbReference type="Proteomes" id="UP000007303"/>
    </source>
</evidence>
<feature type="domain" description="Ig-like" evidence="12">
    <location>
        <begin position="1765"/>
        <end position="1837"/>
    </location>
</feature>
<keyword evidence="7" id="KW-1015">Disulfide bond</keyword>
<evidence type="ECO:0000256" key="3">
    <source>
        <dbReference type="ARBA" id="ARBA00006692"/>
    </source>
</evidence>
<evidence type="ECO:0000256" key="1">
    <source>
        <dbReference type="ARBA" id="ARBA00004123"/>
    </source>
</evidence>
<feature type="signal peptide" evidence="11">
    <location>
        <begin position="1"/>
        <end position="21"/>
    </location>
</feature>
<dbReference type="InterPro" id="IPR013783">
    <property type="entry name" value="Ig-like_fold"/>
</dbReference>
<dbReference type="GO" id="GO:0055013">
    <property type="term" value="P:cardiac muscle cell development"/>
    <property type="evidence" value="ECO:0007669"/>
    <property type="project" value="UniProtKB-ARBA"/>
</dbReference>
<feature type="region of interest" description="Disordered" evidence="10">
    <location>
        <begin position="3316"/>
        <end position="3342"/>
    </location>
</feature>
<dbReference type="FunFam" id="2.60.40.10:FF:000800">
    <property type="entry name" value="Cardiac titin"/>
    <property type="match status" value="1"/>
</dbReference>
<feature type="domain" description="Ig-like" evidence="12">
    <location>
        <begin position="789"/>
        <end position="877"/>
    </location>
</feature>
<feature type="region of interest" description="Disordered" evidence="10">
    <location>
        <begin position="2868"/>
        <end position="2893"/>
    </location>
</feature>
<feature type="compositionally biased region" description="Basic and acidic residues" evidence="10">
    <location>
        <begin position="2224"/>
        <end position="2248"/>
    </location>
</feature>
<dbReference type="PROSITE" id="PS50835">
    <property type="entry name" value="IG_LIKE"/>
    <property type="match status" value="20"/>
</dbReference>
<reference evidence="13" key="3">
    <citation type="submission" date="2025-09" db="UniProtKB">
        <authorList>
            <consortium name="Ensembl"/>
        </authorList>
    </citation>
    <scope>IDENTIFICATION</scope>
</reference>
<dbReference type="Ensembl" id="ENSTNIT00000003120.1">
    <property type="protein sequence ID" value="ENSTNIP00000001906.1"/>
    <property type="gene ID" value="ENSTNIG00000000519.1"/>
</dbReference>
<keyword evidence="14" id="KW-1185">Reference proteome</keyword>
<dbReference type="CDD" id="cd00096">
    <property type="entry name" value="Ig"/>
    <property type="match status" value="8"/>
</dbReference>
<feature type="compositionally biased region" description="Basic and acidic residues" evidence="10">
    <location>
        <begin position="2522"/>
        <end position="2535"/>
    </location>
</feature>
<keyword evidence="8" id="KW-0539">Nucleus</keyword>
<evidence type="ECO:0000256" key="7">
    <source>
        <dbReference type="ARBA" id="ARBA00023157"/>
    </source>
</evidence>
<dbReference type="PANTHER" id="PTHR45080">
    <property type="entry name" value="CONTACTIN 5"/>
    <property type="match status" value="1"/>
</dbReference>
<dbReference type="InterPro" id="IPR003599">
    <property type="entry name" value="Ig_sub"/>
</dbReference>
<dbReference type="InterPro" id="IPR040849">
    <property type="entry name" value="MyBP-C_THB"/>
</dbReference>
<feature type="domain" description="Ig-like" evidence="12">
    <location>
        <begin position="692"/>
        <end position="776"/>
    </location>
</feature>
<evidence type="ECO:0000256" key="11">
    <source>
        <dbReference type="SAM" id="SignalP"/>
    </source>
</evidence>
<dbReference type="Pfam" id="PF07679">
    <property type="entry name" value="I-set"/>
    <property type="match status" value="20"/>
</dbReference>
<dbReference type="Pfam" id="PF18362">
    <property type="entry name" value="THB"/>
    <property type="match status" value="1"/>
</dbReference>
<dbReference type="GO" id="GO:0005737">
    <property type="term" value="C:cytoplasm"/>
    <property type="evidence" value="ECO:0007669"/>
    <property type="project" value="UniProtKB-SubCell"/>
</dbReference>
<reference evidence="13" key="2">
    <citation type="submission" date="2025-08" db="UniProtKB">
        <authorList>
            <consortium name="Ensembl"/>
        </authorList>
    </citation>
    <scope>IDENTIFICATION</scope>
</reference>
<dbReference type="FunFam" id="2.60.40.10:FF:001272">
    <property type="entry name" value="titin isoform X1"/>
    <property type="match status" value="1"/>
</dbReference>
<feature type="compositionally biased region" description="Basic and acidic residues" evidence="10">
    <location>
        <begin position="2354"/>
        <end position="2364"/>
    </location>
</feature>
<feature type="domain" description="Ig-like" evidence="12">
    <location>
        <begin position="506"/>
        <end position="594"/>
    </location>
</feature>
<feature type="domain" description="Ig-like" evidence="12">
    <location>
        <begin position="35"/>
        <end position="123"/>
    </location>
</feature>
<feature type="region of interest" description="Disordered" evidence="10">
    <location>
        <begin position="2830"/>
        <end position="2850"/>
    </location>
</feature>
<dbReference type="OMA" id="QDKCERF"/>
<reference evidence="14" key="1">
    <citation type="journal article" date="2004" name="Nature">
        <title>Genome duplication in the teleost fish Tetraodon nigroviridis reveals the early vertebrate proto-karyotype.</title>
        <authorList>
            <person name="Jaillon O."/>
            <person name="Aury J.-M."/>
            <person name="Brunet F."/>
            <person name="Petit J.-L."/>
            <person name="Stange-Thomann N."/>
            <person name="Mauceli E."/>
            <person name="Bouneau L."/>
            <person name="Fischer C."/>
            <person name="Ozouf-Costaz C."/>
            <person name="Bernot A."/>
            <person name="Nicaud S."/>
            <person name="Jaffe D."/>
            <person name="Fisher S."/>
            <person name="Lutfalla G."/>
            <person name="Dossat C."/>
            <person name="Segurens B."/>
            <person name="Dasilva C."/>
            <person name="Salanoubat M."/>
            <person name="Levy M."/>
            <person name="Boudet N."/>
            <person name="Castellano S."/>
            <person name="Anthouard V."/>
            <person name="Jubin C."/>
            <person name="Castelli V."/>
            <person name="Katinka M."/>
            <person name="Vacherie B."/>
            <person name="Biemont C."/>
            <person name="Skalli Z."/>
            <person name="Cattolico L."/>
            <person name="Poulain J."/>
            <person name="De Berardinis V."/>
            <person name="Cruaud C."/>
            <person name="Duprat S."/>
            <person name="Brottier P."/>
            <person name="Coutanceau J.-P."/>
            <person name="Gouzy J."/>
            <person name="Parra G."/>
            <person name="Lardier G."/>
            <person name="Chapple C."/>
            <person name="McKernan K.J."/>
            <person name="McEwan P."/>
            <person name="Bosak S."/>
            <person name="Kellis M."/>
            <person name="Volff J.-N."/>
            <person name="Guigo R."/>
            <person name="Zody M.C."/>
            <person name="Mesirov J."/>
            <person name="Lindblad-Toh K."/>
            <person name="Birren B."/>
            <person name="Nusbaum C."/>
            <person name="Kahn D."/>
            <person name="Robinson-Rechavi M."/>
            <person name="Laudet V."/>
            <person name="Schachter V."/>
            <person name="Quetier F."/>
            <person name="Saurin W."/>
            <person name="Scarpelli C."/>
            <person name="Wincker P."/>
            <person name="Lander E.S."/>
            <person name="Weissenbach J."/>
            <person name="Roest Crollius H."/>
        </authorList>
    </citation>
    <scope>NUCLEOTIDE SEQUENCE [LARGE SCALE GENOMIC DNA]</scope>
</reference>
<evidence type="ECO:0000256" key="4">
    <source>
        <dbReference type="ARBA" id="ARBA00022490"/>
    </source>
</evidence>
<feature type="domain" description="Ig-like" evidence="12">
    <location>
        <begin position="128"/>
        <end position="216"/>
    </location>
</feature>
<feature type="domain" description="Ig-like" evidence="12">
    <location>
        <begin position="1557"/>
        <end position="1659"/>
    </location>
</feature>
<feature type="domain" description="Ig-like" evidence="12">
    <location>
        <begin position="975"/>
        <end position="1065"/>
    </location>
</feature>
<feature type="domain" description="Ig-like" evidence="12">
    <location>
        <begin position="1261"/>
        <end position="1350"/>
    </location>
</feature>
<organism evidence="13 14">
    <name type="scientific">Tetraodon nigroviridis</name>
    <name type="common">Spotted green pufferfish</name>
    <name type="synonym">Chelonodon nigroviridis</name>
    <dbReference type="NCBI Taxonomy" id="99883"/>
    <lineage>
        <taxon>Eukaryota</taxon>
        <taxon>Metazoa</taxon>
        <taxon>Chordata</taxon>
        <taxon>Craniata</taxon>
        <taxon>Vertebrata</taxon>
        <taxon>Euteleostomi</taxon>
        <taxon>Actinopterygii</taxon>
        <taxon>Neopterygii</taxon>
        <taxon>Teleostei</taxon>
        <taxon>Neoteleostei</taxon>
        <taxon>Acanthomorphata</taxon>
        <taxon>Eupercaria</taxon>
        <taxon>Tetraodontiformes</taxon>
        <taxon>Tetradontoidea</taxon>
        <taxon>Tetraodontidae</taxon>
        <taxon>Tetraodon</taxon>
    </lineage>
</organism>
<dbReference type="FunFam" id="2.60.40.10:FF:001342">
    <property type="entry name" value="titin isoform X1"/>
    <property type="match status" value="1"/>
</dbReference>
<comment type="similarity">
    <text evidence="3">Belongs to the protein kinase superfamily. CAMK Ser/Thr protein kinase family.</text>
</comment>
<feature type="region of interest" description="Disordered" evidence="10">
    <location>
        <begin position="2522"/>
        <end position="2626"/>
    </location>
</feature>
<feature type="region of interest" description="Disordered" evidence="10">
    <location>
        <begin position="3002"/>
        <end position="3022"/>
    </location>
</feature>
<feature type="region of interest" description="Disordered" evidence="10">
    <location>
        <begin position="2694"/>
        <end position="2799"/>
    </location>
</feature>
<feature type="domain" description="Ig-like" evidence="12">
    <location>
        <begin position="1942"/>
        <end position="2034"/>
    </location>
</feature>
<dbReference type="Gene3D" id="2.60.40.10">
    <property type="entry name" value="Immunoglobulins"/>
    <property type="match status" value="20"/>
</dbReference>
<feature type="compositionally biased region" description="Basic and acidic residues" evidence="10">
    <location>
        <begin position="2145"/>
        <end position="2156"/>
    </location>
</feature>
<dbReference type="GO" id="GO:0005634">
    <property type="term" value="C:nucleus"/>
    <property type="evidence" value="ECO:0007669"/>
    <property type="project" value="UniProtKB-SubCell"/>
</dbReference>
<dbReference type="InterPro" id="IPR013098">
    <property type="entry name" value="Ig_I-set"/>
</dbReference>
<feature type="compositionally biased region" description="Basic and acidic residues" evidence="10">
    <location>
        <begin position="2694"/>
        <end position="2708"/>
    </location>
</feature>
<evidence type="ECO:0000256" key="9">
    <source>
        <dbReference type="ARBA" id="ARBA00023319"/>
    </source>
</evidence>
<evidence type="ECO:0000259" key="12">
    <source>
        <dbReference type="PROSITE" id="PS50835"/>
    </source>
</evidence>
<keyword evidence="9" id="KW-0393">Immunoglobulin domain</keyword>
<dbReference type="InterPro" id="IPR036179">
    <property type="entry name" value="Ig-like_dom_sf"/>
</dbReference>
<dbReference type="SMART" id="SM00406">
    <property type="entry name" value="IGv"/>
    <property type="match status" value="5"/>
</dbReference>
<keyword evidence="5 11" id="KW-0732">Signal</keyword>
<feature type="domain" description="Ig-like" evidence="12">
    <location>
        <begin position="412"/>
        <end position="501"/>
    </location>
</feature>
<evidence type="ECO:0000256" key="8">
    <source>
        <dbReference type="ARBA" id="ARBA00023242"/>
    </source>
</evidence>
<feature type="compositionally biased region" description="Basic and acidic residues" evidence="10">
    <location>
        <begin position="2923"/>
        <end position="2932"/>
    </location>
</feature>
<keyword evidence="6" id="KW-0677">Repeat</keyword>
<dbReference type="InterPro" id="IPR003598">
    <property type="entry name" value="Ig_sub2"/>
</dbReference>
<evidence type="ECO:0000256" key="5">
    <source>
        <dbReference type="ARBA" id="ARBA00022729"/>
    </source>
</evidence>
<dbReference type="InterPro" id="IPR013106">
    <property type="entry name" value="Ig_V-set"/>
</dbReference>
<evidence type="ECO:0000256" key="2">
    <source>
        <dbReference type="ARBA" id="ARBA00004496"/>
    </source>
</evidence>
<name>H3C0Z0_TETNG</name>
<feature type="compositionally biased region" description="Basic and acidic residues" evidence="10">
    <location>
        <begin position="2608"/>
        <end position="2626"/>
    </location>
</feature>
<evidence type="ECO:0000256" key="6">
    <source>
        <dbReference type="ARBA" id="ARBA00022737"/>
    </source>
</evidence>
<dbReference type="Proteomes" id="UP000007303">
    <property type="component" value="Unassembled WGS sequence"/>
</dbReference>
<dbReference type="GO" id="GO:0003007">
    <property type="term" value="P:heart morphogenesis"/>
    <property type="evidence" value="ECO:0007669"/>
    <property type="project" value="UniProtKB-ARBA"/>
</dbReference>
<proteinExistence type="inferred from homology"/>
<feature type="domain" description="Ig-like" evidence="12">
    <location>
        <begin position="1454"/>
        <end position="1543"/>
    </location>
</feature>
<feature type="chain" id="PRO_5003581715" description="Ig-like domain-containing protein" evidence="11">
    <location>
        <begin position="22"/>
        <end position="3814"/>
    </location>
</feature>
<feature type="domain" description="Ig-like" evidence="12">
    <location>
        <begin position="599"/>
        <end position="688"/>
    </location>
</feature>
<feature type="domain" description="Ig-like" evidence="12">
    <location>
        <begin position="882"/>
        <end position="971"/>
    </location>
</feature>
<feature type="domain" description="Ig-like" evidence="12">
    <location>
        <begin position="1358"/>
        <end position="1449"/>
    </location>
</feature>
<dbReference type="GO" id="GO:0007156">
    <property type="term" value="P:homophilic cell adhesion via plasma membrane adhesion molecules"/>
    <property type="evidence" value="ECO:0007669"/>
    <property type="project" value="TreeGrafter"/>
</dbReference>
<dbReference type="HOGENOM" id="CLU_224301_0_0_1"/>
<feature type="compositionally biased region" description="Basic and acidic residues" evidence="10">
    <location>
        <begin position="3329"/>
        <end position="3342"/>
    </location>
</feature>
<dbReference type="FunFam" id="2.60.40.10:FF:000107">
    <property type="entry name" value="Myosin, light chain kinase a"/>
    <property type="match status" value="5"/>
</dbReference>
<dbReference type="STRING" id="99883.ENSTNIP00000001906"/>
<feature type="compositionally biased region" description="Basic and acidic residues" evidence="10">
    <location>
        <begin position="2940"/>
        <end position="2972"/>
    </location>
</feature>
<feature type="compositionally biased region" description="Basic and acidic residues" evidence="10">
    <location>
        <begin position="2750"/>
        <end position="2759"/>
    </location>
</feature>
<protein>
    <recommendedName>
        <fullName evidence="12">Ig-like domain-containing protein</fullName>
    </recommendedName>
</protein>
<feature type="domain" description="Ig-like" evidence="12">
    <location>
        <begin position="224"/>
        <end position="312"/>
    </location>
</feature>
<evidence type="ECO:0000256" key="10">
    <source>
        <dbReference type="SAM" id="MobiDB-lite"/>
    </source>
</evidence>
<feature type="region of interest" description="Disordered" evidence="10">
    <location>
        <begin position="2224"/>
        <end position="2260"/>
    </location>
</feature>
<dbReference type="FunFam" id="2.60.40.10:FF:000022">
    <property type="entry name" value="Cardiac titin"/>
    <property type="match status" value="11"/>
</dbReference>
<feature type="compositionally biased region" description="Basic and acidic residues" evidence="10">
    <location>
        <begin position="2410"/>
        <end position="2433"/>
    </location>
</feature>
<dbReference type="InParanoid" id="H3C0Z0"/>
<dbReference type="GeneTree" id="ENSGT01110000267173"/>
<feature type="compositionally biased region" description="Basic and acidic residues" evidence="10">
    <location>
        <begin position="2868"/>
        <end position="2881"/>
    </location>
</feature>
<feature type="domain" description="Ig-like" evidence="12">
    <location>
        <begin position="1843"/>
        <end position="1936"/>
    </location>
</feature>
<dbReference type="GO" id="GO:0005886">
    <property type="term" value="C:plasma membrane"/>
    <property type="evidence" value="ECO:0007669"/>
    <property type="project" value="TreeGrafter"/>
</dbReference>
<dbReference type="SMART" id="SM00408">
    <property type="entry name" value="IGc2"/>
    <property type="match status" value="19"/>
</dbReference>
<keyword evidence="4" id="KW-0963">Cytoplasm</keyword>
<feature type="compositionally biased region" description="Basic and acidic residues" evidence="10">
    <location>
        <begin position="2767"/>
        <end position="2799"/>
    </location>
</feature>
<feature type="region of interest" description="Disordered" evidence="10">
    <location>
        <begin position="2917"/>
        <end position="2972"/>
    </location>
</feature>
<dbReference type="InterPro" id="IPR007110">
    <property type="entry name" value="Ig-like_dom"/>
</dbReference>
<comment type="subcellular location">
    <subcellularLocation>
        <location evidence="2">Cytoplasm</location>
    </subcellularLocation>
    <subcellularLocation>
        <location evidence="1">Nucleus</location>
    </subcellularLocation>
</comment>
<feature type="compositionally biased region" description="Polar residues" evidence="10">
    <location>
        <begin position="3003"/>
        <end position="3022"/>
    </location>
</feature>
<evidence type="ECO:0000313" key="13">
    <source>
        <dbReference type="Ensembl" id="ENSTNIP00000001906.1"/>
    </source>
</evidence>
<feature type="region of interest" description="Disordered" evidence="10">
    <location>
        <begin position="2353"/>
        <end position="2472"/>
    </location>
</feature>
<feature type="domain" description="Ig-like" evidence="12">
    <location>
        <begin position="319"/>
        <end position="407"/>
    </location>
</feature>